<proteinExistence type="predicted"/>
<dbReference type="Gene3D" id="2.70.70.10">
    <property type="entry name" value="Glucose Permease (Domain IIA)"/>
    <property type="match status" value="1"/>
</dbReference>
<organism evidence="1">
    <name type="scientific">hydrothermal vent metagenome</name>
    <dbReference type="NCBI Taxonomy" id="652676"/>
    <lineage>
        <taxon>unclassified sequences</taxon>
        <taxon>metagenomes</taxon>
        <taxon>ecological metagenomes</taxon>
    </lineage>
</organism>
<dbReference type="EMBL" id="UOEA01000105">
    <property type="protein sequence ID" value="VAV85874.1"/>
    <property type="molecule type" value="Genomic_DNA"/>
</dbReference>
<gene>
    <name evidence="1" type="ORF">MNBD_DELTA01-198</name>
</gene>
<sequence length="142" mass="15595">MKKGKVIALSGATGELCNGAHLHFAIIKSKSKVGWHKTGGTGVSPSPSTFINPDDYIGKEHEVDGTIYDLSEEEHKKITESLDVKMHMDFVNYSWYGDVYLGKKKVGRIDKDHLDLAAGLSLAELDDIMKTTSFPERGSVVI</sequence>
<name>A0A3B0QWF5_9ZZZZ</name>
<accession>A0A3B0QWF5</accession>
<dbReference type="InterPro" id="IPR011055">
    <property type="entry name" value="Dup_hybrid_motif"/>
</dbReference>
<reference evidence="1" key="1">
    <citation type="submission" date="2018-06" db="EMBL/GenBank/DDBJ databases">
        <authorList>
            <person name="Zhirakovskaya E."/>
        </authorList>
    </citation>
    <scope>NUCLEOTIDE SEQUENCE</scope>
</reference>
<dbReference type="AlphaFoldDB" id="A0A3B0QWF5"/>
<evidence type="ECO:0000313" key="1">
    <source>
        <dbReference type="EMBL" id="VAV85874.1"/>
    </source>
</evidence>
<protein>
    <submittedName>
        <fullName evidence="1">Uncharacterized protein</fullName>
    </submittedName>
</protein>
<dbReference type="SUPFAM" id="SSF51261">
    <property type="entry name" value="Duplicated hybrid motif"/>
    <property type="match status" value="1"/>
</dbReference>